<comment type="caution">
    <text evidence="1">The sequence shown here is derived from an EMBL/GenBank/DDBJ whole genome shotgun (WGS) entry which is preliminary data.</text>
</comment>
<gene>
    <name evidence="1" type="ORF">ALO70_02035</name>
    <name evidence="2" type="ORF">ALQ39_02750</name>
</gene>
<name>A0A0P9Q7E5_PSEA0</name>
<reference evidence="1 3" key="1">
    <citation type="submission" date="2015-09" db="EMBL/GenBank/DDBJ databases">
        <title>Genome announcement of multiple Pseudomonas syringae strains.</title>
        <authorList>
            <person name="Thakur S."/>
            <person name="Wang P.W."/>
            <person name="Gong Y."/>
            <person name="Weir B.S."/>
            <person name="Guttman D.S."/>
        </authorList>
    </citation>
    <scope>NUCLEOTIDE SEQUENCE [LARGE SCALE GENOMIC DNA]</scope>
    <source>
        <strain evidence="1 3">ICMP4455</strain>
    </source>
</reference>
<dbReference type="AlphaFoldDB" id="A0A0P9Q7E5"/>
<dbReference type="Proteomes" id="UP000275613">
    <property type="component" value="Unassembled WGS sequence"/>
</dbReference>
<proteinExistence type="predicted"/>
<evidence type="ECO:0000313" key="3">
    <source>
        <dbReference type="Proteomes" id="UP000050490"/>
    </source>
</evidence>
<evidence type="ECO:0000313" key="2">
    <source>
        <dbReference type="EMBL" id="RMO51011.1"/>
    </source>
</evidence>
<evidence type="ECO:0000313" key="1">
    <source>
        <dbReference type="EMBL" id="KPX26772.1"/>
    </source>
</evidence>
<dbReference type="EMBL" id="RBPV01000451">
    <property type="protein sequence ID" value="RMO51011.1"/>
    <property type="molecule type" value="Genomic_DNA"/>
</dbReference>
<dbReference type="PATRIC" id="fig|129137.4.peg.2929"/>
<reference evidence="2 4" key="2">
    <citation type="submission" date="2018-08" db="EMBL/GenBank/DDBJ databases">
        <title>Recombination of ecologically and evolutionarily significant loci maintains genetic cohesion in the Pseudomonas syringae species complex.</title>
        <authorList>
            <person name="Dillon M."/>
            <person name="Thakur S."/>
            <person name="Almeida R.N.D."/>
            <person name="Weir B.S."/>
            <person name="Guttman D.S."/>
        </authorList>
    </citation>
    <scope>NUCLEOTIDE SEQUENCE [LARGE SCALE GENOMIC DNA]</scope>
    <source>
        <strain evidence="2 4">ICMP 4316</strain>
    </source>
</reference>
<protein>
    <submittedName>
        <fullName evidence="1">Uncharacterized protein</fullName>
    </submittedName>
</protein>
<dbReference type="EMBL" id="LJQI01000263">
    <property type="protein sequence ID" value="KPX26772.1"/>
    <property type="molecule type" value="Genomic_DNA"/>
</dbReference>
<dbReference type="Proteomes" id="UP000050490">
    <property type="component" value="Unassembled WGS sequence"/>
</dbReference>
<organism evidence="1 3">
    <name type="scientific">Pseudomonas amygdali pv. eriobotryae</name>
    <dbReference type="NCBI Taxonomy" id="129137"/>
    <lineage>
        <taxon>Bacteria</taxon>
        <taxon>Pseudomonadati</taxon>
        <taxon>Pseudomonadota</taxon>
        <taxon>Gammaproteobacteria</taxon>
        <taxon>Pseudomonadales</taxon>
        <taxon>Pseudomonadaceae</taxon>
        <taxon>Pseudomonas</taxon>
        <taxon>Pseudomonas amygdali</taxon>
    </lineage>
</organism>
<accession>A0A0P9Q7E5</accession>
<evidence type="ECO:0000313" key="4">
    <source>
        <dbReference type="Proteomes" id="UP000275613"/>
    </source>
</evidence>
<sequence>MLIGEGYPAMTSFSHWFKQEGGVMSCLICAGQAESIACTDGWEERHCSQCGRYRMSSALVFTLMEQGQIFDTQRMRTWLRAQRCEVSLPIIDIDEALLAR</sequence>